<dbReference type="GO" id="GO:0008171">
    <property type="term" value="F:O-methyltransferase activity"/>
    <property type="evidence" value="ECO:0007669"/>
    <property type="project" value="InterPro"/>
</dbReference>
<keyword evidence="1" id="KW-0489">Methyltransferase</keyword>
<comment type="similarity">
    <text evidence="4">Belongs to the class I-like SAM-binding methyltransferase superfamily. Cation-independent O-methyltransferase family.</text>
</comment>
<evidence type="ECO:0000259" key="6">
    <source>
        <dbReference type="Pfam" id="PF00891"/>
    </source>
</evidence>
<dbReference type="EMBL" id="JAINDJ010000007">
    <property type="protein sequence ID" value="KAG9441600.1"/>
    <property type="molecule type" value="Genomic_DNA"/>
</dbReference>
<evidence type="ECO:0000256" key="2">
    <source>
        <dbReference type="ARBA" id="ARBA00022679"/>
    </source>
</evidence>
<dbReference type="InterPro" id="IPR036388">
    <property type="entry name" value="WH-like_DNA-bd_sf"/>
</dbReference>
<reference evidence="8 9" key="1">
    <citation type="submission" date="2021-07" db="EMBL/GenBank/DDBJ databases">
        <title>The Aristolochia fimbriata genome: insights into angiosperm evolution, floral development and chemical biosynthesis.</title>
        <authorList>
            <person name="Jiao Y."/>
        </authorList>
    </citation>
    <scope>NUCLEOTIDE SEQUENCE [LARGE SCALE GENOMIC DNA]</scope>
    <source>
        <strain evidence="8">IBCAS-2021</strain>
        <tissue evidence="8">Leaf</tissue>
    </source>
</reference>
<dbReference type="PANTHER" id="PTHR11746">
    <property type="entry name" value="O-METHYLTRANSFERASE"/>
    <property type="match status" value="1"/>
</dbReference>
<dbReference type="GO" id="GO:0032259">
    <property type="term" value="P:methylation"/>
    <property type="evidence" value="ECO:0007669"/>
    <property type="project" value="UniProtKB-KW"/>
</dbReference>
<dbReference type="InterPro" id="IPR012967">
    <property type="entry name" value="COMT_dimerisation"/>
</dbReference>
<dbReference type="PROSITE" id="PS51683">
    <property type="entry name" value="SAM_OMT_II"/>
    <property type="match status" value="1"/>
</dbReference>
<protein>
    <recommendedName>
        <fullName evidence="10">O-methyltransferase</fullName>
    </recommendedName>
</protein>
<dbReference type="Proteomes" id="UP000825729">
    <property type="component" value="Unassembled WGS sequence"/>
</dbReference>
<evidence type="ECO:0008006" key="10">
    <source>
        <dbReference type="Google" id="ProtNLM"/>
    </source>
</evidence>
<dbReference type="CDD" id="cd02440">
    <property type="entry name" value="AdoMet_MTases"/>
    <property type="match status" value="1"/>
</dbReference>
<dbReference type="InterPro" id="IPR016461">
    <property type="entry name" value="COMT-like"/>
</dbReference>
<dbReference type="SUPFAM" id="SSF46785">
    <property type="entry name" value="Winged helix' DNA-binding domain"/>
    <property type="match status" value="1"/>
</dbReference>
<gene>
    <name evidence="8" type="ORF">H6P81_017454</name>
</gene>
<dbReference type="AlphaFoldDB" id="A0AAV7DY91"/>
<dbReference type="PIRSF" id="PIRSF005739">
    <property type="entry name" value="O-mtase"/>
    <property type="match status" value="1"/>
</dbReference>
<comment type="caution">
    <text evidence="8">The sequence shown here is derived from an EMBL/GenBank/DDBJ whole genome shotgun (WGS) entry which is preliminary data.</text>
</comment>
<dbReference type="GO" id="GO:0046983">
    <property type="term" value="F:protein dimerization activity"/>
    <property type="evidence" value="ECO:0007669"/>
    <property type="project" value="InterPro"/>
</dbReference>
<dbReference type="FunFam" id="3.40.50.150:FF:000294">
    <property type="entry name" value="O-methyltransferase family protein"/>
    <property type="match status" value="1"/>
</dbReference>
<accession>A0AAV7DY91</accession>
<dbReference type="InterPro" id="IPR001077">
    <property type="entry name" value="COMT_C"/>
</dbReference>
<evidence type="ECO:0000313" key="9">
    <source>
        <dbReference type="Proteomes" id="UP000825729"/>
    </source>
</evidence>
<evidence type="ECO:0000256" key="3">
    <source>
        <dbReference type="ARBA" id="ARBA00022691"/>
    </source>
</evidence>
<feature type="domain" description="O-methyltransferase C-terminal" evidence="6">
    <location>
        <begin position="119"/>
        <end position="328"/>
    </location>
</feature>
<dbReference type="Pfam" id="PF00891">
    <property type="entry name" value="Methyltransf_2"/>
    <property type="match status" value="1"/>
</dbReference>
<keyword evidence="2" id="KW-0808">Transferase</keyword>
<dbReference type="Gene3D" id="3.40.50.150">
    <property type="entry name" value="Vaccinia Virus protein VP39"/>
    <property type="match status" value="1"/>
</dbReference>
<feature type="domain" description="O-methyltransferase dimerisation" evidence="7">
    <location>
        <begin position="11"/>
        <end position="95"/>
    </location>
</feature>
<dbReference type="InterPro" id="IPR036390">
    <property type="entry name" value="WH_DNA-bd_sf"/>
</dbReference>
<evidence type="ECO:0000256" key="4">
    <source>
        <dbReference type="ARBA" id="ARBA00038277"/>
    </source>
</evidence>
<keyword evidence="9" id="KW-1185">Reference proteome</keyword>
<organism evidence="8 9">
    <name type="scientific">Aristolochia fimbriata</name>
    <name type="common">White veined hardy Dutchman's pipe vine</name>
    <dbReference type="NCBI Taxonomy" id="158543"/>
    <lineage>
        <taxon>Eukaryota</taxon>
        <taxon>Viridiplantae</taxon>
        <taxon>Streptophyta</taxon>
        <taxon>Embryophyta</taxon>
        <taxon>Tracheophyta</taxon>
        <taxon>Spermatophyta</taxon>
        <taxon>Magnoliopsida</taxon>
        <taxon>Magnoliidae</taxon>
        <taxon>Piperales</taxon>
        <taxon>Aristolochiaceae</taxon>
        <taxon>Aristolochia</taxon>
    </lineage>
</organism>
<name>A0AAV7DY91_ARIFI</name>
<dbReference type="InterPro" id="IPR029063">
    <property type="entry name" value="SAM-dependent_MTases_sf"/>
</dbReference>
<evidence type="ECO:0000313" key="8">
    <source>
        <dbReference type="EMBL" id="KAG9441600.1"/>
    </source>
</evidence>
<proteinExistence type="inferred from homology"/>
<evidence type="ECO:0000256" key="5">
    <source>
        <dbReference type="PIRSR" id="PIRSR005739-1"/>
    </source>
</evidence>
<dbReference type="SUPFAM" id="SSF53335">
    <property type="entry name" value="S-adenosyl-L-methionine-dependent methyltransferases"/>
    <property type="match status" value="1"/>
</dbReference>
<evidence type="ECO:0000256" key="1">
    <source>
        <dbReference type="ARBA" id="ARBA00022603"/>
    </source>
</evidence>
<feature type="active site" description="Proton acceptor" evidence="5">
    <location>
        <position position="250"/>
    </location>
</feature>
<evidence type="ECO:0000259" key="7">
    <source>
        <dbReference type="Pfam" id="PF08100"/>
    </source>
</evidence>
<dbReference type="Pfam" id="PF08100">
    <property type="entry name" value="Dimerisation"/>
    <property type="match status" value="1"/>
</dbReference>
<dbReference type="Gene3D" id="1.10.10.10">
    <property type="entry name" value="Winged helix-like DNA-binding domain superfamily/Winged helix DNA-binding domain"/>
    <property type="match status" value="1"/>
</dbReference>
<keyword evidence="3" id="KW-0949">S-adenosyl-L-methionine</keyword>
<sequence>MNEQELQLQTWKYVLGFVDAAVIKCAIELGIADTIKDRGGHMTLSELSQTLGCAPSFLFRILRYLVHQGVFDEIPVRNRDGETGFTLTPISRRLLLKGEDASMAPFLLMETSPVMLKPWHFLSGRVRANGSPTFEAAHGMDLWSYASKDLAHSELFNNAMACSAKNTVSAILQGSVEVFQGLSTVVDVGGGKGTAMRMLVEKCPWIRAINFDSPHVVEAAPQIQGVQHIKGDMFQSVPKADAAYLMFVLHDWNDEECVQILKNCKDAIGKEKGKVIIVDAVIDEDYSKKHGLSEVGLMLDMAMMAHTREGKERTEAEWKNVLAQAGFNAYTIKPILAAQSIIEAFP</sequence>